<evidence type="ECO:0000313" key="1">
    <source>
        <dbReference type="EMBL" id="VEG51818.1"/>
    </source>
</evidence>
<dbReference type="Pfam" id="PF18855">
    <property type="entry name" value="baeRF_family11"/>
    <property type="match status" value="1"/>
</dbReference>
<dbReference type="EMBL" id="LR134356">
    <property type="protein sequence ID" value="VEG51818.1"/>
    <property type="molecule type" value="Genomic_DNA"/>
</dbReference>
<evidence type="ECO:0000313" key="2">
    <source>
        <dbReference type="Proteomes" id="UP000279306"/>
    </source>
</evidence>
<name>A0A448IHL3_MYCAU</name>
<organism evidence="1 2">
    <name type="scientific">Mycolicibacterium aurum</name>
    <name type="common">Mycobacterium aurum</name>
    <dbReference type="NCBI Taxonomy" id="1791"/>
    <lineage>
        <taxon>Bacteria</taxon>
        <taxon>Bacillati</taxon>
        <taxon>Actinomycetota</taxon>
        <taxon>Actinomycetes</taxon>
        <taxon>Mycobacteriales</taxon>
        <taxon>Mycobacteriaceae</taxon>
        <taxon>Mycolicibacterium</taxon>
    </lineage>
</organism>
<dbReference type="Proteomes" id="UP000279306">
    <property type="component" value="Chromosome"/>
</dbReference>
<keyword evidence="2" id="KW-1185">Reference proteome</keyword>
<proteinExistence type="predicted"/>
<dbReference type="KEGG" id="mauu:NCTC10437_00931"/>
<dbReference type="AlphaFoldDB" id="A0A448IHL3"/>
<reference evidence="1 2" key="1">
    <citation type="submission" date="2018-12" db="EMBL/GenBank/DDBJ databases">
        <authorList>
            <consortium name="Pathogen Informatics"/>
        </authorList>
    </citation>
    <scope>NUCLEOTIDE SEQUENCE [LARGE SCALE GENOMIC DNA]</scope>
    <source>
        <strain evidence="1 2">NCTC10437</strain>
    </source>
</reference>
<gene>
    <name evidence="1" type="ORF">NCTC10437_00931</name>
</gene>
<dbReference type="InterPro" id="IPR041638">
    <property type="entry name" value="BaeRF_family11"/>
</dbReference>
<protein>
    <submittedName>
        <fullName evidence="1">Uncharacterized protein</fullName>
    </submittedName>
</protein>
<accession>A0A448IHL3</accession>
<sequence length="385" mass="42375">MEGTPDTKECMVTRYQLPDTNDLRRLGEPHEMAITVYVETLPGPDQRTNNLLTAKSAVDRMLRELRERATPRGVEQRLRERWEKIAESDVWLRLSRSLAIFIADDFHEVYVLPNALLNQSQLGAYFDIGQLVRAVTTPQEAYALTLSANGWNLWHATATSRAEEMTLLGDHPTDVADATNRATVRDRDHVRRLVGDEGKKVLLETYARRVAEAVEAELGHVDPAAHTPLFVFASDPILSIYRGLDSKHEIIPVPGAPDSLRPDQVDDTIRASLSELNTRRTDALVDTIGDGVARGLVATDLADIARAAVAGAISTLVYDFTVDVIGRFNEANGRVTYGNGGYDLLSRIAIMVLDRGGDVVAVRPAEVTADIWNGTAVAALRFPLS</sequence>
<dbReference type="STRING" id="1791.GCA_001049355_04246"/>